<keyword evidence="14 17" id="KW-0496">Mitochondrion</keyword>
<evidence type="ECO:0000256" key="11">
    <source>
        <dbReference type="ARBA" id="ARBA00022989"/>
    </source>
</evidence>
<feature type="transmembrane region" description="Helical" evidence="17">
    <location>
        <begin position="53"/>
        <end position="78"/>
    </location>
</feature>
<evidence type="ECO:0000256" key="16">
    <source>
        <dbReference type="ARBA" id="ARBA00049551"/>
    </source>
</evidence>
<dbReference type="InterPro" id="IPR039428">
    <property type="entry name" value="NUOK/Mnh_C1-like"/>
</dbReference>
<evidence type="ECO:0000256" key="9">
    <source>
        <dbReference type="ARBA" id="ARBA00022967"/>
    </source>
</evidence>
<dbReference type="GO" id="GO:0042773">
    <property type="term" value="P:ATP synthesis coupled electron transport"/>
    <property type="evidence" value="ECO:0007669"/>
    <property type="project" value="UniProtKB-UniRule"/>
</dbReference>
<keyword evidence="17" id="KW-0999">Mitochondrion inner membrane</keyword>
<keyword evidence="7 17" id="KW-0679">Respiratory chain</keyword>
<keyword evidence="13 17" id="KW-0830">Ubiquinone</keyword>
<evidence type="ECO:0000256" key="10">
    <source>
        <dbReference type="ARBA" id="ARBA00022982"/>
    </source>
</evidence>
<evidence type="ECO:0000256" key="13">
    <source>
        <dbReference type="ARBA" id="ARBA00023075"/>
    </source>
</evidence>
<evidence type="ECO:0000313" key="18">
    <source>
        <dbReference type="EMBL" id="ALO77228.1"/>
    </source>
</evidence>
<evidence type="ECO:0000256" key="5">
    <source>
        <dbReference type="ARBA" id="ARBA00016612"/>
    </source>
</evidence>
<reference evidence="18" key="1">
    <citation type="submission" date="2012-06" db="EMBL/GenBank/DDBJ databases">
        <title>Mitogenomics of the Coleoptera under dense taxon sampling.</title>
        <authorList>
            <person name="Timmermans M.J.T.N."/>
            <person name="Lim J."/>
            <person name="Dodsworth S."/>
            <person name="Haran J."/>
            <person name="Ahrens D."/>
            <person name="Bocak L."/>
            <person name="London A."/>
            <person name="Culverwell L."/>
            <person name="Vogler A.P."/>
        </authorList>
    </citation>
    <scope>NUCLEOTIDE SEQUENCE</scope>
</reference>
<dbReference type="GO" id="GO:0008137">
    <property type="term" value="F:NADH dehydrogenase (ubiquinone) activity"/>
    <property type="evidence" value="ECO:0007669"/>
    <property type="project" value="UniProtKB-EC"/>
</dbReference>
<comment type="similarity">
    <text evidence="3 17">Belongs to the complex I subunit 4L family.</text>
</comment>
<comment type="subcellular location">
    <subcellularLocation>
        <location evidence="17">Mitochondrion inner membrane</location>
        <topology evidence="17">Multi-pass membrane protein</topology>
    </subcellularLocation>
    <subcellularLocation>
        <location evidence="2">Mitochondrion membrane</location>
        <topology evidence="2">Multi-pass membrane protein</topology>
    </subcellularLocation>
</comment>
<dbReference type="GO" id="GO:0030964">
    <property type="term" value="C:NADH dehydrogenase complex"/>
    <property type="evidence" value="ECO:0007669"/>
    <property type="project" value="TreeGrafter"/>
</dbReference>
<keyword evidence="12 17" id="KW-0520">NAD</keyword>
<accession>A0A0S2MR75</accession>
<dbReference type="InterPro" id="IPR001133">
    <property type="entry name" value="NADH_UbQ_OxRdtase_chain4L/K"/>
</dbReference>
<comment type="catalytic activity">
    <reaction evidence="16 17">
        <text>a ubiquinone + NADH + 5 H(+)(in) = a ubiquinol + NAD(+) + 4 H(+)(out)</text>
        <dbReference type="Rhea" id="RHEA:29091"/>
        <dbReference type="Rhea" id="RHEA-COMP:9565"/>
        <dbReference type="Rhea" id="RHEA-COMP:9566"/>
        <dbReference type="ChEBI" id="CHEBI:15378"/>
        <dbReference type="ChEBI" id="CHEBI:16389"/>
        <dbReference type="ChEBI" id="CHEBI:17976"/>
        <dbReference type="ChEBI" id="CHEBI:57540"/>
        <dbReference type="ChEBI" id="CHEBI:57945"/>
        <dbReference type="EC" id="7.1.1.2"/>
    </reaction>
</comment>
<evidence type="ECO:0000256" key="7">
    <source>
        <dbReference type="ARBA" id="ARBA00022660"/>
    </source>
</evidence>
<dbReference type="GO" id="GO:0005743">
    <property type="term" value="C:mitochondrial inner membrane"/>
    <property type="evidence" value="ECO:0007669"/>
    <property type="project" value="UniProtKB-SubCell"/>
</dbReference>
<gene>
    <name evidence="18" type="primary">nad4l</name>
</gene>
<comment type="function">
    <text evidence="1">Core subunit of the mitochondrial membrane respiratory chain NADH dehydrogenase (Complex I) that is believed to belong to the minimal assembly required for catalysis. Complex I functions in the transfer of electrons from NADH to the respiratory chain. The immediate electron acceptor for the enzyme is believed to be ubiquinone.</text>
</comment>
<evidence type="ECO:0000256" key="1">
    <source>
        <dbReference type="ARBA" id="ARBA00003257"/>
    </source>
</evidence>
<keyword evidence="6 17" id="KW-0813">Transport</keyword>
<name>A0A0S2MR75_9CUCU</name>
<evidence type="ECO:0000256" key="15">
    <source>
        <dbReference type="ARBA" id="ARBA00023136"/>
    </source>
</evidence>
<evidence type="ECO:0000256" key="14">
    <source>
        <dbReference type="ARBA" id="ARBA00023128"/>
    </source>
</evidence>
<evidence type="ECO:0000256" key="2">
    <source>
        <dbReference type="ARBA" id="ARBA00004225"/>
    </source>
</evidence>
<dbReference type="GO" id="GO:0016651">
    <property type="term" value="F:oxidoreductase activity, acting on NAD(P)H"/>
    <property type="evidence" value="ECO:0007669"/>
    <property type="project" value="InterPro"/>
</dbReference>
<keyword evidence="10 17" id="KW-0249">Electron transport</keyword>
<evidence type="ECO:0000256" key="3">
    <source>
        <dbReference type="ARBA" id="ARBA00010519"/>
    </source>
</evidence>
<evidence type="ECO:0000256" key="8">
    <source>
        <dbReference type="ARBA" id="ARBA00022692"/>
    </source>
</evidence>
<keyword evidence="15 17" id="KW-0472">Membrane</keyword>
<evidence type="ECO:0000256" key="17">
    <source>
        <dbReference type="RuleBase" id="RU004419"/>
    </source>
</evidence>
<dbReference type="Pfam" id="PF00420">
    <property type="entry name" value="Oxidored_q2"/>
    <property type="match status" value="1"/>
</dbReference>
<keyword evidence="11 17" id="KW-1133">Transmembrane helix</keyword>
<dbReference type="PANTHER" id="PTHR11434">
    <property type="entry name" value="NADH-UBIQUINONE OXIDOREDUCTASE SUBUNIT ND4L"/>
    <property type="match status" value="1"/>
</dbReference>
<feature type="transmembrane region" description="Helical" evidence="17">
    <location>
        <begin position="26"/>
        <end position="46"/>
    </location>
</feature>
<dbReference type="EMBL" id="JX412820">
    <property type="protein sequence ID" value="ALO77228.1"/>
    <property type="molecule type" value="Genomic_DNA"/>
</dbReference>
<dbReference type="Gene3D" id="1.10.287.3510">
    <property type="match status" value="1"/>
</dbReference>
<evidence type="ECO:0000256" key="12">
    <source>
        <dbReference type="ARBA" id="ARBA00023027"/>
    </source>
</evidence>
<dbReference type="AlphaFoldDB" id="A0A0S2MR75"/>
<organism evidence="18">
    <name type="scientific">Phycosecis limbata</name>
    <dbReference type="NCBI Taxonomy" id="1205668"/>
    <lineage>
        <taxon>Eukaryota</taxon>
        <taxon>Metazoa</taxon>
        <taxon>Ecdysozoa</taxon>
        <taxon>Arthropoda</taxon>
        <taxon>Hexapoda</taxon>
        <taxon>Insecta</taxon>
        <taxon>Pterygota</taxon>
        <taxon>Neoptera</taxon>
        <taxon>Endopterygota</taxon>
        <taxon>Coleoptera</taxon>
        <taxon>Polyphaga</taxon>
        <taxon>Cucujiformia</taxon>
        <taxon>Phycosecidae</taxon>
        <taxon>Phycosecis</taxon>
    </lineage>
</organism>
<proteinExistence type="inferred from homology"/>
<geneLocation type="mitochondrion" evidence="18"/>
<dbReference type="EC" id="7.1.1.2" evidence="4 17"/>
<dbReference type="PANTHER" id="PTHR11434:SF0">
    <property type="entry name" value="NADH-UBIQUINONE OXIDOREDUCTASE CHAIN 4L"/>
    <property type="match status" value="1"/>
</dbReference>
<evidence type="ECO:0000256" key="6">
    <source>
        <dbReference type="ARBA" id="ARBA00022448"/>
    </source>
</evidence>
<keyword evidence="8 17" id="KW-0812">Transmembrane</keyword>
<sequence length="93" mass="10916">MENYLIFLMFLCGCLSFSIKRKHLLLMLLSLEFLVLSLFLGLNLFLSFMSFEMYFSMIFICFAVCEGALGLSLLVLMIRTYGNDYFQTFNTLW</sequence>
<keyword evidence="9 17" id="KW-1278">Translocase</keyword>
<protein>
    <recommendedName>
        <fullName evidence="5 17">NADH-ubiquinone oxidoreductase chain 4L</fullName>
        <ecNumber evidence="4 17">7.1.1.2</ecNumber>
    </recommendedName>
</protein>
<comment type="function">
    <text evidence="17">Core subunit of the mitochondrial membrane respiratory chain NADH dehydrogenase (Complex I) which catalyzes electron transfer from NADH through the respiratory chain, using ubiquinone as an electron acceptor.</text>
</comment>
<evidence type="ECO:0000256" key="4">
    <source>
        <dbReference type="ARBA" id="ARBA00012944"/>
    </source>
</evidence>